<comment type="caution">
    <text evidence="1">The sequence shown here is derived from an EMBL/GenBank/DDBJ whole genome shotgun (WGS) entry which is preliminary data.</text>
</comment>
<dbReference type="Proteomes" id="UP001320706">
    <property type="component" value="Unassembled WGS sequence"/>
</dbReference>
<accession>A0ACC3S7D6</accession>
<evidence type="ECO:0000313" key="2">
    <source>
        <dbReference type="Proteomes" id="UP001320706"/>
    </source>
</evidence>
<name>A0ACC3S7D6_9PEZI</name>
<organism evidence="1 2">
    <name type="scientific">Zalaria obscura</name>
    <dbReference type="NCBI Taxonomy" id="2024903"/>
    <lineage>
        <taxon>Eukaryota</taxon>
        <taxon>Fungi</taxon>
        <taxon>Dikarya</taxon>
        <taxon>Ascomycota</taxon>
        <taxon>Pezizomycotina</taxon>
        <taxon>Dothideomycetes</taxon>
        <taxon>Dothideomycetidae</taxon>
        <taxon>Dothideales</taxon>
        <taxon>Zalariaceae</taxon>
        <taxon>Zalaria</taxon>
    </lineage>
</organism>
<reference evidence="1" key="1">
    <citation type="submission" date="2024-02" db="EMBL/GenBank/DDBJ databases">
        <title>Metagenome Assembled Genome of Zalaria obscura JY119.</title>
        <authorList>
            <person name="Vighnesh L."/>
            <person name="Jagadeeshwari U."/>
            <person name="Venkata Ramana C."/>
            <person name="Sasikala C."/>
        </authorList>
    </citation>
    <scope>NUCLEOTIDE SEQUENCE</scope>
    <source>
        <strain evidence="1">JY119</strain>
    </source>
</reference>
<keyword evidence="2" id="KW-1185">Reference proteome</keyword>
<protein>
    <submittedName>
        <fullName evidence="1">Uncharacterized protein</fullName>
    </submittedName>
</protein>
<evidence type="ECO:0000313" key="1">
    <source>
        <dbReference type="EMBL" id="KAK8200948.1"/>
    </source>
</evidence>
<gene>
    <name evidence="1" type="ORF">M8818_006267</name>
</gene>
<sequence>MILVADLRLRDPPTDRISVNRASARYWLRFASKGATRPFPRPSSTEIGGDAGLRLALLAVFLSSSQKPTANPGS</sequence>
<proteinExistence type="predicted"/>
<dbReference type="EMBL" id="JAMKPW020000038">
    <property type="protein sequence ID" value="KAK8200948.1"/>
    <property type="molecule type" value="Genomic_DNA"/>
</dbReference>